<organism evidence="1 2">
    <name type="scientific">Lasius niger</name>
    <name type="common">Black garden ant</name>
    <dbReference type="NCBI Taxonomy" id="67767"/>
    <lineage>
        <taxon>Eukaryota</taxon>
        <taxon>Metazoa</taxon>
        <taxon>Ecdysozoa</taxon>
        <taxon>Arthropoda</taxon>
        <taxon>Hexapoda</taxon>
        <taxon>Insecta</taxon>
        <taxon>Pterygota</taxon>
        <taxon>Neoptera</taxon>
        <taxon>Endopterygota</taxon>
        <taxon>Hymenoptera</taxon>
        <taxon>Apocrita</taxon>
        <taxon>Aculeata</taxon>
        <taxon>Formicoidea</taxon>
        <taxon>Formicidae</taxon>
        <taxon>Formicinae</taxon>
        <taxon>Lasius</taxon>
        <taxon>Lasius</taxon>
    </lineage>
</organism>
<sequence length="91" mass="10517">MLIISSNANNVTKRTWKPFDKCLIKSYLLYDMEIMLYDEVGSEETANPAAKHLNDSHSCVMKYILFGHIRSLLFLLKKACPFFVKLRSSPM</sequence>
<dbReference type="Proteomes" id="UP000036403">
    <property type="component" value="Unassembled WGS sequence"/>
</dbReference>
<reference evidence="1 2" key="1">
    <citation type="submission" date="2015-04" db="EMBL/GenBank/DDBJ databases">
        <title>Lasius niger genome sequencing.</title>
        <authorList>
            <person name="Konorov E.A."/>
            <person name="Nikitin M.A."/>
            <person name="Kirill M.V."/>
            <person name="Chang P."/>
        </authorList>
    </citation>
    <scope>NUCLEOTIDE SEQUENCE [LARGE SCALE GENOMIC DNA]</scope>
    <source>
        <tissue evidence="1">Whole</tissue>
    </source>
</reference>
<evidence type="ECO:0000313" key="1">
    <source>
        <dbReference type="EMBL" id="KMR05397.1"/>
    </source>
</evidence>
<gene>
    <name evidence="1" type="ORF">RF55_4</name>
</gene>
<dbReference type="PaxDb" id="67767-A0A0J7LBW9"/>
<keyword evidence="1" id="KW-0808">Transferase</keyword>
<name>A0A0J7LBW9_LASNI</name>
<dbReference type="GO" id="GO:0016740">
    <property type="term" value="F:transferase activity"/>
    <property type="evidence" value="ECO:0007669"/>
    <property type="project" value="UniProtKB-KW"/>
</dbReference>
<dbReference type="EMBL" id="LBMM01000001">
    <property type="protein sequence ID" value="KMR05397.1"/>
    <property type="molecule type" value="Genomic_DNA"/>
</dbReference>
<dbReference type="AlphaFoldDB" id="A0A0J7LBW9"/>
<accession>A0A0J7LBW9</accession>
<comment type="caution">
    <text evidence="1">The sequence shown here is derived from an EMBL/GenBank/DDBJ whole genome shotgun (WGS) entry which is preliminary data.</text>
</comment>
<keyword evidence="2" id="KW-1185">Reference proteome</keyword>
<evidence type="ECO:0000313" key="2">
    <source>
        <dbReference type="Proteomes" id="UP000036403"/>
    </source>
</evidence>
<proteinExistence type="predicted"/>
<protein>
    <submittedName>
        <fullName evidence="1">4-amino-4-deoxy-l-arabinose transferase</fullName>
    </submittedName>
</protein>